<evidence type="ECO:0000313" key="2">
    <source>
        <dbReference type="EMBL" id="MCY0096777.1"/>
    </source>
</evidence>
<dbReference type="RefSeq" id="WP_267614603.1">
    <property type="nucleotide sequence ID" value="NZ_JAOVZQ010000001.1"/>
</dbReference>
<feature type="transmembrane region" description="Helical" evidence="1">
    <location>
        <begin position="41"/>
        <end position="61"/>
    </location>
</feature>
<keyword evidence="3" id="KW-1185">Reference proteome</keyword>
<proteinExistence type="predicted"/>
<keyword evidence="1" id="KW-0472">Membrane</keyword>
<comment type="caution">
    <text evidence="2">The sequence shown here is derived from an EMBL/GenBank/DDBJ whole genome shotgun (WGS) entry which is preliminary data.</text>
</comment>
<keyword evidence="1" id="KW-1133">Transmembrane helix</keyword>
<gene>
    <name evidence="2" type="ORF">OEG82_22585</name>
</gene>
<sequence>MIEIDWTAAMLGFGIGTVTGAIFFLGLAVGIRRALRTGSPVIVLSLSAAIRLAGFLGIGWIVVSQSGPWACLGYGIAFLVVRFVATTLARREAATGDAP</sequence>
<dbReference type="Proteomes" id="UP001081283">
    <property type="component" value="Unassembled WGS sequence"/>
</dbReference>
<accession>A0ABT3YLS8</accession>
<organism evidence="2 3">
    <name type="scientific">Hoeflea ulvae</name>
    <dbReference type="NCBI Taxonomy" id="2983764"/>
    <lineage>
        <taxon>Bacteria</taxon>
        <taxon>Pseudomonadati</taxon>
        <taxon>Pseudomonadota</taxon>
        <taxon>Alphaproteobacteria</taxon>
        <taxon>Hyphomicrobiales</taxon>
        <taxon>Rhizobiaceae</taxon>
        <taxon>Hoeflea</taxon>
    </lineage>
</organism>
<evidence type="ECO:0000313" key="3">
    <source>
        <dbReference type="Proteomes" id="UP001081283"/>
    </source>
</evidence>
<protein>
    <recommendedName>
        <fullName evidence="4">ATP synthase subunit AtpR</fullName>
    </recommendedName>
</protein>
<keyword evidence="1" id="KW-0812">Transmembrane</keyword>
<feature type="transmembrane region" description="Helical" evidence="1">
    <location>
        <begin position="6"/>
        <end position="29"/>
    </location>
</feature>
<dbReference type="Pfam" id="PF12966">
    <property type="entry name" value="AtpR"/>
    <property type="match status" value="1"/>
</dbReference>
<dbReference type="InterPro" id="IPR017581">
    <property type="entry name" value="AtpR-like"/>
</dbReference>
<name>A0ABT3YLS8_9HYPH</name>
<evidence type="ECO:0008006" key="4">
    <source>
        <dbReference type="Google" id="ProtNLM"/>
    </source>
</evidence>
<dbReference type="EMBL" id="JAOVZQ010000001">
    <property type="protein sequence ID" value="MCY0096777.1"/>
    <property type="molecule type" value="Genomic_DNA"/>
</dbReference>
<evidence type="ECO:0000256" key="1">
    <source>
        <dbReference type="SAM" id="Phobius"/>
    </source>
</evidence>
<feature type="transmembrane region" description="Helical" evidence="1">
    <location>
        <begin position="67"/>
        <end position="85"/>
    </location>
</feature>
<reference evidence="2" key="1">
    <citation type="submission" date="2022-10" db="EMBL/GenBank/DDBJ databases">
        <title>Hoeflea sp. J2-29, isolated from marine algae.</title>
        <authorList>
            <person name="Kristyanto S."/>
            <person name="Kim J.M."/>
            <person name="Jeon C.O."/>
        </authorList>
    </citation>
    <scope>NUCLEOTIDE SEQUENCE</scope>
    <source>
        <strain evidence="2">J2-29</strain>
    </source>
</reference>